<feature type="domain" description="TubC N-terminal docking" evidence="1">
    <location>
        <begin position="7"/>
        <end position="53"/>
    </location>
</feature>
<accession>A0A140L7T7</accession>
<evidence type="ECO:0000313" key="2">
    <source>
        <dbReference type="EMBL" id="KXG76612.1"/>
    </source>
</evidence>
<evidence type="ECO:0000313" key="3">
    <source>
        <dbReference type="Proteomes" id="UP000070427"/>
    </source>
</evidence>
<proteinExistence type="predicted"/>
<dbReference type="InterPro" id="IPR044894">
    <property type="entry name" value="TubC_N_sf"/>
</dbReference>
<dbReference type="AlphaFoldDB" id="A0A140L7T7"/>
<organism evidence="2 3">
    <name type="scientific">Fervidicola ferrireducens</name>
    <dbReference type="NCBI Taxonomy" id="520764"/>
    <lineage>
        <taxon>Bacteria</taxon>
        <taxon>Bacillati</taxon>
        <taxon>Bacillota</taxon>
        <taxon>Clostridia</taxon>
        <taxon>Thermosediminibacterales</taxon>
        <taxon>Thermosediminibacteraceae</taxon>
        <taxon>Fervidicola</taxon>
    </lineage>
</organism>
<protein>
    <recommendedName>
        <fullName evidence="1">TubC N-terminal docking domain-containing protein</fullName>
    </recommendedName>
</protein>
<dbReference type="PATRIC" id="fig|520764.3.peg.1617"/>
<gene>
    <name evidence="2" type="ORF">AN618_15050</name>
</gene>
<dbReference type="STRING" id="520764.AN618_15050"/>
<comment type="caution">
    <text evidence="2">The sequence shown here is derived from an EMBL/GenBank/DDBJ whole genome shotgun (WGS) entry which is preliminary data.</text>
</comment>
<sequence length="115" mass="13046">MITPEAIVEELERKGVKITVAGDKLRLEAPAGVLTPSLKELIARNKAQIIEWLMNPTTDCGGKVVRLYRARPECMKAGYCLRFTNDCGLFPLTWRWGWCRERVSMARPQRKARGG</sequence>
<dbReference type="EMBL" id="LOED01000018">
    <property type="protein sequence ID" value="KXG76612.1"/>
    <property type="molecule type" value="Genomic_DNA"/>
</dbReference>
<dbReference type="InParanoid" id="A0A140L7T7"/>
<dbReference type="Pfam" id="PF18563">
    <property type="entry name" value="TubC_N"/>
    <property type="match status" value="1"/>
</dbReference>
<dbReference type="InterPro" id="IPR041464">
    <property type="entry name" value="TubC_N"/>
</dbReference>
<evidence type="ECO:0000259" key="1">
    <source>
        <dbReference type="Pfam" id="PF18563"/>
    </source>
</evidence>
<dbReference type="Proteomes" id="UP000070427">
    <property type="component" value="Unassembled WGS sequence"/>
</dbReference>
<keyword evidence="3" id="KW-1185">Reference proteome</keyword>
<name>A0A140L7T7_9FIRM</name>
<dbReference type="Gene3D" id="1.10.10.1830">
    <property type="entry name" value="Non-ribosomal peptide synthase, adenylation domain"/>
    <property type="match status" value="1"/>
</dbReference>
<reference evidence="2 3" key="1">
    <citation type="submission" date="2015-12" db="EMBL/GenBank/DDBJ databases">
        <title>Draft genome sequnece of Fervidicola ferrireducens strain Y170.</title>
        <authorList>
            <person name="Patel B.K."/>
        </authorList>
    </citation>
    <scope>NUCLEOTIDE SEQUENCE [LARGE SCALE GENOMIC DNA]</scope>
    <source>
        <strain evidence="2 3">Y170</strain>
    </source>
</reference>